<dbReference type="Proteomes" id="UP001266305">
    <property type="component" value="Unassembled WGS sequence"/>
</dbReference>
<feature type="region of interest" description="Disordered" evidence="1">
    <location>
        <begin position="1"/>
        <end position="68"/>
    </location>
</feature>
<feature type="compositionally biased region" description="Basic residues" evidence="1">
    <location>
        <begin position="13"/>
        <end position="23"/>
    </location>
</feature>
<evidence type="ECO:0000313" key="2">
    <source>
        <dbReference type="EMBL" id="KAK2094028.1"/>
    </source>
</evidence>
<sequence length="103" mass="11934">EPGHREKQQPVRPRPRVMARRLHQPLALQSPTEKQTKRGYAEVFRHRKKRRRRRDDSTATPESRIPAKGKAVSIWVTGHQVESRPISPSLPSFRAILELLTVT</sequence>
<keyword evidence="3" id="KW-1185">Reference proteome</keyword>
<comment type="caution">
    <text evidence="2">The sequence shown here is derived from an EMBL/GenBank/DDBJ whole genome shotgun (WGS) entry which is preliminary data.</text>
</comment>
<protein>
    <submittedName>
        <fullName evidence="2">Uncharacterized protein</fullName>
    </submittedName>
</protein>
<dbReference type="EMBL" id="JASSZA010000014">
    <property type="protein sequence ID" value="KAK2094028.1"/>
    <property type="molecule type" value="Genomic_DNA"/>
</dbReference>
<name>A0ABQ9UBQ2_SAGOE</name>
<evidence type="ECO:0000256" key="1">
    <source>
        <dbReference type="SAM" id="MobiDB-lite"/>
    </source>
</evidence>
<evidence type="ECO:0000313" key="3">
    <source>
        <dbReference type="Proteomes" id="UP001266305"/>
    </source>
</evidence>
<feature type="compositionally biased region" description="Basic and acidic residues" evidence="1">
    <location>
        <begin position="34"/>
        <end position="44"/>
    </location>
</feature>
<accession>A0ABQ9UBQ2</accession>
<feature type="non-terminal residue" evidence="2">
    <location>
        <position position="1"/>
    </location>
</feature>
<organism evidence="2 3">
    <name type="scientific">Saguinus oedipus</name>
    <name type="common">Cotton-top tamarin</name>
    <name type="synonym">Oedipomidas oedipus</name>
    <dbReference type="NCBI Taxonomy" id="9490"/>
    <lineage>
        <taxon>Eukaryota</taxon>
        <taxon>Metazoa</taxon>
        <taxon>Chordata</taxon>
        <taxon>Craniata</taxon>
        <taxon>Vertebrata</taxon>
        <taxon>Euteleostomi</taxon>
        <taxon>Mammalia</taxon>
        <taxon>Eutheria</taxon>
        <taxon>Euarchontoglires</taxon>
        <taxon>Primates</taxon>
        <taxon>Haplorrhini</taxon>
        <taxon>Platyrrhini</taxon>
        <taxon>Cebidae</taxon>
        <taxon>Callitrichinae</taxon>
        <taxon>Saguinus</taxon>
    </lineage>
</organism>
<reference evidence="2 3" key="1">
    <citation type="submission" date="2023-05" db="EMBL/GenBank/DDBJ databases">
        <title>B98-5 Cell Line De Novo Hybrid Assembly: An Optical Mapping Approach.</title>
        <authorList>
            <person name="Kananen K."/>
            <person name="Auerbach J.A."/>
            <person name="Kautto E."/>
            <person name="Blachly J.S."/>
        </authorList>
    </citation>
    <scope>NUCLEOTIDE SEQUENCE [LARGE SCALE GENOMIC DNA]</scope>
    <source>
        <strain evidence="2">B95-8</strain>
        <tissue evidence="2">Cell line</tissue>
    </source>
</reference>
<proteinExistence type="predicted"/>
<gene>
    <name evidence="2" type="ORF">P7K49_027766</name>
</gene>